<dbReference type="EMBL" id="JBHSAO010000010">
    <property type="protein sequence ID" value="MFC4024806.1"/>
    <property type="molecule type" value="Genomic_DNA"/>
</dbReference>
<comment type="caution">
    <text evidence="2">The sequence shown here is derived from an EMBL/GenBank/DDBJ whole genome shotgun (WGS) entry which is preliminary data.</text>
</comment>
<feature type="transmembrane region" description="Helical" evidence="1">
    <location>
        <begin position="217"/>
        <end position="243"/>
    </location>
</feature>
<proteinExistence type="predicted"/>
<feature type="transmembrane region" description="Helical" evidence="1">
    <location>
        <begin position="118"/>
        <end position="142"/>
    </location>
</feature>
<evidence type="ECO:0000313" key="2">
    <source>
        <dbReference type="EMBL" id="MFC4024806.1"/>
    </source>
</evidence>
<feature type="transmembrane region" description="Helical" evidence="1">
    <location>
        <begin position="249"/>
        <end position="271"/>
    </location>
</feature>
<evidence type="ECO:0008006" key="4">
    <source>
        <dbReference type="Google" id="ProtNLM"/>
    </source>
</evidence>
<protein>
    <recommendedName>
        <fullName evidence="4">ABC-2 family transporter protein</fullName>
    </recommendedName>
</protein>
<sequence>MKSYFKLVNFELGRFMKVYLVLIGITIISQIAGVIVKSRSYLAEANQAINIDSIPKEQFLQQSGQMSMVPITQSLWFMGPIALCIAALIFCSFFIWYREWFGKNTFIYRLLMLPNARLHVYLAKASSIFLMVLGLVSIQLILLPIESTILKFIVPFDFRMDMEISDIVNNFSYLFILIPDSFMQFIINYGIGFMAIFILFTAILFERSFRLKGILLGFGYSLLATVVFLFPLILEIFFGVNYLYPTELFFVELILAIIVTGASIWMSNYLMNKRITV</sequence>
<keyword evidence="1" id="KW-1133">Transmembrane helix</keyword>
<keyword evidence="3" id="KW-1185">Reference proteome</keyword>
<reference evidence="3" key="1">
    <citation type="journal article" date="2019" name="Int. J. Syst. Evol. Microbiol.">
        <title>The Global Catalogue of Microorganisms (GCM) 10K type strain sequencing project: providing services to taxonomists for standard genome sequencing and annotation.</title>
        <authorList>
            <consortium name="The Broad Institute Genomics Platform"/>
            <consortium name="The Broad Institute Genome Sequencing Center for Infectious Disease"/>
            <person name="Wu L."/>
            <person name="Ma J."/>
        </authorList>
    </citation>
    <scope>NUCLEOTIDE SEQUENCE [LARGE SCALE GENOMIC DNA]</scope>
    <source>
        <strain evidence="3">IBRC-M 10703</strain>
    </source>
</reference>
<feature type="transmembrane region" description="Helical" evidence="1">
    <location>
        <begin position="75"/>
        <end position="97"/>
    </location>
</feature>
<keyword evidence="1" id="KW-0472">Membrane</keyword>
<feature type="transmembrane region" description="Helical" evidence="1">
    <location>
        <begin position="18"/>
        <end position="36"/>
    </location>
</feature>
<name>A0ABV8H0V7_9BACI</name>
<evidence type="ECO:0000313" key="3">
    <source>
        <dbReference type="Proteomes" id="UP001595772"/>
    </source>
</evidence>
<organism evidence="2 3">
    <name type="scientific">Oceanobacillus longus</name>
    <dbReference type="NCBI Taxonomy" id="930120"/>
    <lineage>
        <taxon>Bacteria</taxon>
        <taxon>Bacillati</taxon>
        <taxon>Bacillota</taxon>
        <taxon>Bacilli</taxon>
        <taxon>Bacillales</taxon>
        <taxon>Bacillaceae</taxon>
        <taxon>Oceanobacillus</taxon>
    </lineage>
</organism>
<evidence type="ECO:0000256" key="1">
    <source>
        <dbReference type="SAM" id="Phobius"/>
    </source>
</evidence>
<gene>
    <name evidence="2" type="ORF">ACFOUV_13465</name>
</gene>
<keyword evidence="1" id="KW-0812">Transmembrane</keyword>
<accession>A0ABV8H0V7</accession>
<feature type="transmembrane region" description="Helical" evidence="1">
    <location>
        <begin position="182"/>
        <end position="205"/>
    </location>
</feature>
<dbReference type="RefSeq" id="WP_379497306.1">
    <property type="nucleotide sequence ID" value="NZ_JBHSAO010000010.1"/>
</dbReference>
<dbReference type="Proteomes" id="UP001595772">
    <property type="component" value="Unassembled WGS sequence"/>
</dbReference>